<protein>
    <submittedName>
        <fullName evidence="1">Uncharacterized protein</fullName>
    </submittedName>
</protein>
<accession>A0A9W9YRD9</accession>
<gene>
    <name evidence="1" type="ORF">OS493_009870</name>
</gene>
<proteinExistence type="predicted"/>
<sequence length="192" mass="21207">MATYASVVTSSPSKEMCDIVFCQLPSGEMKVDVTLQNATIFLNVPFLLPLLEFFTAPPSAVHHQQQVTTTASQTSLDALPVQVLDPAREGRDVPVYKPASNVTATETFSQVDAAALSSEGTQMKIFVHGLVKEPDIVLLCDATKRDSEALILQVSAYKVMLKLEEMNCWEKFISVRYLLASFTASFKMWHQS</sequence>
<organism evidence="1 2">
    <name type="scientific">Desmophyllum pertusum</name>
    <dbReference type="NCBI Taxonomy" id="174260"/>
    <lineage>
        <taxon>Eukaryota</taxon>
        <taxon>Metazoa</taxon>
        <taxon>Cnidaria</taxon>
        <taxon>Anthozoa</taxon>
        <taxon>Hexacorallia</taxon>
        <taxon>Scleractinia</taxon>
        <taxon>Caryophylliina</taxon>
        <taxon>Caryophylliidae</taxon>
        <taxon>Desmophyllum</taxon>
    </lineage>
</organism>
<dbReference type="AlphaFoldDB" id="A0A9W9YRD9"/>
<name>A0A9W9YRD9_9CNID</name>
<dbReference type="OrthoDB" id="10334733at2759"/>
<dbReference type="Proteomes" id="UP001163046">
    <property type="component" value="Unassembled WGS sequence"/>
</dbReference>
<evidence type="ECO:0000313" key="2">
    <source>
        <dbReference type="Proteomes" id="UP001163046"/>
    </source>
</evidence>
<evidence type="ECO:0000313" key="1">
    <source>
        <dbReference type="EMBL" id="KAJ7363707.1"/>
    </source>
</evidence>
<dbReference type="EMBL" id="MU827305">
    <property type="protein sequence ID" value="KAJ7363707.1"/>
    <property type="molecule type" value="Genomic_DNA"/>
</dbReference>
<keyword evidence="2" id="KW-1185">Reference proteome</keyword>
<reference evidence="1" key="1">
    <citation type="submission" date="2023-01" db="EMBL/GenBank/DDBJ databases">
        <title>Genome assembly of the deep-sea coral Lophelia pertusa.</title>
        <authorList>
            <person name="Herrera S."/>
            <person name="Cordes E."/>
        </authorList>
    </citation>
    <scope>NUCLEOTIDE SEQUENCE</scope>
    <source>
        <strain evidence="1">USNM1676648</strain>
        <tissue evidence="1">Polyp</tissue>
    </source>
</reference>
<comment type="caution">
    <text evidence="1">The sequence shown here is derived from an EMBL/GenBank/DDBJ whole genome shotgun (WGS) entry which is preliminary data.</text>
</comment>